<name>A0AAE0YU05_9GAST</name>
<proteinExistence type="predicted"/>
<comment type="caution">
    <text evidence="1">The sequence shown here is derived from an EMBL/GenBank/DDBJ whole genome shotgun (WGS) entry which is preliminary data.</text>
</comment>
<protein>
    <submittedName>
        <fullName evidence="1">Uncharacterized protein</fullName>
    </submittedName>
</protein>
<organism evidence="1 2">
    <name type="scientific">Elysia crispata</name>
    <name type="common">lettuce slug</name>
    <dbReference type="NCBI Taxonomy" id="231223"/>
    <lineage>
        <taxon>Eukaryota</taxon>
        <taxon>Metazoa</taxon>
        <taxon>Spiralia</taxon>
        <taxon>Lophotrochozoa</taxon>
        <taxon>Mollusca</taxon>
        <taxon>Gastropoda</taxon>
        <taxon>Heterobranchia</taxon>
        <taxon>Euthyneura</taxon>
        <taxon>Panpulmonata</taxon>
        <taxon>Sacoglossa</taxon>
        <taxon>Placobranchoidea</taxon>
        <taxon>Plakobranchidae</taxon>
        <taxon>Elysia</taxon>
    </lineage>
</organism>
<accession>A0AAE0YU05</accession>
<gene>
    <name evidence="1" type="ORF">RRG08_061449</name>
</gene>
<dbReference type="Proteomes" id="UP001283361">
    <property type="component" value="Unassembled WGS sequence"/>
</dbReference>
<evidence type="ECO:0000313" key="2">
    <source>
        <dbReference type="Proteomes" id="UP001283361"/>
    </source>
</evidence>
<sequence>MTVSLSIPLAIRRYLYVDHHELSIFINPNDNTDCVIYENTTNQFLDANVTDRQYFDGSRLVHHKVGTKRKQTEPSDDCEEEYEFAGAPFKKIALERDVEKMSREAFHNYFMKHRLHSEGNDIKLVPSQEVITRDLRVLYNTLLPFEINDKVLDVVLAALQMMYSKTLVNTMKRTCDKRNKKFKAQLKYLLQSLCDQLERID</sequence>
<keyword evidence="2" id="KW-1185">Reference proteome</keyword>
<dbReference type="EMBL" id="JAWDGP010005406">
    <property type="protein sequence ID" value="KAK3757164.1"/>
    <property type="molecule type" value="Genomic_DNA"/>
</dbReference>
<dbReference type="AlphaFoldDB" id="A0AAE0YU05"/>
<evidence type="ECO:0000313" key="1">
    <source>
        <dbReference type="EMBL" id="KAK3757164.1"/>
    </source>
</evidence>
<reference evidence="1" key="1">
    <citation type="journal article" date="2023" name="G3 (Bethesda)">
        <title>A reference genome for the long-term kleptoplast-retaining sea slug Elysia crispata morphotype clarki.</title>
        <authorList>
            <person name="Eastman K.E."/>
            <person name="Pendleton A.L."/>
            <person name="Shaikh M.A."/>
            <person name="Suttiyut T."/>
            <person name="Ogas R."/>
            <person name="Tomko P."/>
            <person name="Gavelis G."/>
            <person name="Widhalm J.R."/>
            <person name="Wisecaver J.H."/>
        </authorList>
    </citation>
    <scope>NUCLEOTIDE SEQUENCE</scope>
    <source>
        <strain evidence="1">ECLA1</strain>
    </source>
</reference>